<accession>A0A2I6UGF2</accession>
<proteinExistence type="predicted"/>
<dbReference type="GeneID" id="40236236"/>
<protein>
    <submittedName>
        <fullName evidence="1">Uncharacterized protein</fullName>
    </submittedName>
</protein>
<keyword evidence="2" id="KW-1185">Reference proteome</keyword>
<evidence type="ECO:0000313" key="2">
    <source>
        <dbReference type="Proteomes" id="UP000240485"/>
    </source>
</evidence>
<sequence length="117" mass="13083">MSYFLDDLTDHPDAMELEIAGQSFQWFLNQSAFEEAEERGIDFSSFAELEEEDIVGNLDALSTLLFVGTLPFDAEIEKADFKEVISPRVAQDLGPKLMSKYQGLEDEQLPDAVTSGK</sequence>
<dbReference type="RefSeq" id="YP_009639442.1">
    <property type="nucleotide sequence ID" value="NC_042350.1"/>
</dbReference>
<organism evidence="1 2">
    <name type="scientific">Salinibacter phage M8CR30-2</name>
    <dbReference type="NCBI Taxonomy" id="2681615"/>
    <lineage>
        <taxon>Viruses</taxon>
        <taxon>Duplodnaviria</taxon>
        <taxon>Heunggongvirae</taxon>
        <taxon>Uroviricota</taxon>
        <taxon>Caudoviricetes</taxon>
        <taxon>Holosalinivirus</taxon>
        <taxon>Holosalinivirus M8CR302</taxon>
    </lineage>
</organism>
<reference evidence="1 2" key="1">
    <citation type="submission" date="2017-07" db="EMBL/GenBank/DDBJ databases">
        <title>Characterization of ecologically diverse viruses infecting co-occurring strains of cosmopolitan hyperhalophilic Bacteroidetes.</title>
        <authorList>
            <person name="Villamor J."/>
            <person name="Ramos-Barbero M.D."/>
            <person name="Gonzalez-Torres P."/>
            <person name="Gabaldon T."/>
            <person name="Rollesso-Mora R."/>
            <person name="Meseguer I."/>
            <person name="Martinez-Garcia M."/>
            <person name="Santos F."/>
            <person name="Anton J."/>
        </authorList>
    </citation>
    <scope>NUCLEOTIDE SEQUENCE [LARGE SCALE GENOMIC DNA]</scope>
</reference>
<dbReference type="Proteomes" id="UP000240485">
    <property type="component" value="Segment"/>
</dbReference>
<name>A0A2I6UGF2_9CAUD</name>
<dbReference type="KEGG" id="vg:40236236"/>
<evidence type="ECO:0000313" key="1">
    <source>
        <dbReference type="EMBL" id="AUO79055.1"/>
    </source>
</evidence>
<dbReference type="EMBL" id="MF580957">
    <property type="protein sequence ID" value="AUO79055.1"/>
    <property type="molecule type" value="Genomic_DNA"/>
</dbReference>